<accession>G1TT30</accession>
<reference evidence="4" key="2">
    <citation type="submission" date="2025-08" db="UniProtKB">
        <authorList>
            <consortium name="Ensembl"/>
        </authorList>
    </citation>
    <scope>IDENTIFICATION</scope>
    <source>
        <strain evidence="4">Thorbecke</strain>
    </source>
</reference>
<evidence type="ECO:0000313" key="4">
    <source>
        <dbReference type="Ensembl" id="ENSOCUP00000020200.1"/>
    </source>
</evidence>
<dbReference type="STRING" id="9986.ENSOCUP00000020200"/>
<feature type="chain" id="PRO_5003423586" evidence="3">
    <location>
        <begin position="18"/>
        <end position="379"/>
    </location>
</feature>
<protein>
    <submittedName>
        <fullName evidence="4">Uncharacterized protein</fullName>
    </submittedName>
</protein>
<dbReference type="CTD" id="688842"/>
<evidence type="ECO:0000256" key="1">
    <source>
        <dbReference type="SAM" id="MobiDB-lite"/>
    </source>
</evidence>
<dbReference type="KEGG" id="ocu:100343348"/>
<reference evidence="4 5" key="1">
    <citation type="journal article" date="2011" name="Nature">
        <title>A high-resolution map of human evolutionary constraint using 29 mammals.</title>
        <authorList>
            <person name="Lindblad-Toh K."/>
            <person name="Garber M."/>
            <person name="Zuk O."/>
            <person name="Lin M.F."/>
            <person name="Parker B.J."/>
            <person name="Washietl S."/>
            <person name="Kheradpour P."/>
            <person name="Ernst J."/>
            <person name="Jordan G."/>
            <person name="Mauceli E."/>
            <person name="Ward L.D."/>
            <person name="Lowe C.B."/>
            <person name="Holloway A.K."/>
            <person name="Clamp M."/>
            <person name="Gnerre S."/>
            <person name="Alfoldi J."/>
            <person name="Beal K."/>
            <person name="Chang J."/>
            <person name="Clawson H."/>
            <person name="Cuff J."/>
            <person name="Di Palma F."/>
            <person name="Fitzgerald S."/>
            <person name="Flicek P."/>
            <person name="Guttman M."/>
            <person name="Hubisz M.J."/>
            <person name="Jaffe D.B."/>
            <person name="Jungreis I."/>
            <person name="Kent W.J."/>
            <person name="Kostka D."/>
            <person name="Lara M."/>
            <person name="Martins A.L."/>
            <person name="Massingham T."/>
            <person name="Moltke I."/>
            <person name="Raney B.J."/>
            <person name="Rasmussen M.D."/>
            <person name="Robinson J."/>
            <person name="Stark A."/>
            <person name="Vilella A.J."/>
            <person name="Wen J."/>
            <person name="Xie X."/>
            <person name="Zody M.C."/>
            <person name="Baldwin J."/>
            <person name="Bloom T."/>
            <person name="Chin C.W."/>
            <person name="Heiman D."/>
            <person name="Nicol R."/>
            <person name="Nusbaum C."/>
            <person name="Young S."/>
            <person name="Wilkinson J."/>
            <person name="Worley K.C."/>
            <person name="Kovar C.L."/>
            <person name="Muzny D.M."/>
            <person name="Gibbs R.A."/>
            <person name="Cree A."/>
            <person name="Dihn H.H."/>
            <person name="Fowler G."/>
            <person name="Jhangiani S."/>
            <person name="Joshi V."/>
            <person name="Lee S."/>
            <person name="Lewis L.R."/>
            <person name="Nazareth L.V."/>
            <person name="Okwuonu G."/>
            <person name="Santibanez J."/>
            <person name="Warren W.C."/>
            <person name="Mardis E.R."/>
            <person name="Weinstock G.M."/>
            <person name="Wilson R.K."/>
            <person name="Delehaunty K."/>
            <person name="Dooling D."/>
            <person name="Fronik C."/>
            <person name="Fulton L."/>
            <person name="Fulton B."/>
            <person name="Graves T."/>
            <person name="Minx P."/>
            <person name="Sodergren E."/>
            <person name="Birney E."/>
            <person name="Margulies E.H."/>
            <person name="Herrero J."/>
            <person name="Green E.D."/>
            <person name="Haussler D."/>
            <person name="Siepel A."/>
            <person name="Goldman N."/>
            <person name="Pollard K.S."/>
            <person name="Pedersen J.S."/>
            <person name="Lander E.S."/>
            <person name="Kellis M."/>
        </authorList>
    </citation>
    <scope>NUCLEOTIDE SEQUENCE [LARGE SCALE GENOMIC DNA]</scope>
    <source>
        <strain evidence="5">Thorbecke</strain>
    </source>
</reference>
<dbReference type="Bgee" id="ENSOCUG00000022633">
    <property type="expression patterns" value="Expressed in testis"/>
</dbReference>
<keyword evidence="2" id="KW-0472">Membrane</keyword>
<name>G1TT30_RABIT</name>
<feature type="signal peptide" evidence="3">
    <location>
        <begin position="1"/>
        <end position="17"/>
    </location>
</feature>
<dbReference type="InParanoid" id="G1TT30"/>
<dbReference type="OrthoDB" id="9837811at2759"/>
<feature type="compositionally biased region" description="Low complexity" evidence="1">
    <location>
        <begin position="146"/>
        <end position="155"/>
    </location>
</feature>
<gene>
    <name evidence="4" type="primary">CUNHXorf66</name>
</gene>
<sequence length="379" mass="42699">MNLFIYVLLLSIWTNNGLNTNESNGSFTTAAKRLELTETKMDNFRKHLLIVIIGIMIISFVFTCFCFLHYDCMNDEISKGATVKKEGIAAKSSLSSKISFSEFRPLGSYSPEKQSMLSGIDKLSGPLSPGKSSIPSSAEKLIRYPSSRQSSISSSAEPLIKPSSEKKSRRPPRPSKFLRSSHMEKSNRTHNLERPYKLAHAHKPVNQGSPSYAVKPVRQSPPAYLHCPAWSAKTVCPYHPQNQSLPFKPSIQKFSRPSRRLKPKKSLGVGKAARLSRSLLAKSCQCYKERCLVCKSSEPLVNDIPESKKKNTQKLPVSSKVKPFPRSFQKVDSWYNVYHDNVSDSDVRTYDSNDDSDREITIICNIRYNEVIPEDTLNN</sequence>
<dbReference type="PaxDb" id="9986-ENSOCUP00000020200"/>
<evidence type="ECO:0000256" key="3">
    <source>
        <dbReference type="SAM" id="SignalP"/>
    </source>
</evidence>
<feature type="region of interest" description="Disordered" evidence="1">
    <location>
        <begin position="145"/>
        <end position="190"/>
    </location>
</feature>
<dbReference type="GeneTree" id="ENSGT00390000004226"/>
<dbReference type="AlphaFoldDB" id="G1TT30"/>
<dbReference type="HOGENOM" id="CLU_061820_0_0_1"/>
<dbReference type="eggNOG" id="ENOG502T3E1">
    <property type="taxonomic scope" value="Eukaryota"/>
</dbReference>
<dbReference type="OMA" id="KYYSEVD"/>
<evidence type="ECO:0000256" key="2">
    <source>
        <dbReference type="SAM" id="Phobius"/>
    </source>
</evidence>
<feature type="transmembrane region" description="Helical" evidence="2">
    <location>
        <begin position="47"/>
        <end position="70"/>
    </location>
</feature>
<dbReference type="PANTHER" id="PTHR37340">
    <property type="entry name" value="GENE 7073-RELATED"/>
    <property type="match status" value="1"/>
</dbReference>
<keyword evidence="2" id="KW-1133">Transmembrane helix</keyword>
<evidence type="ECO:0000313" key="5">
    <source>
        <dbReference type="Proteomes" id="UP000001811"/>
    </source>
</evidence>
<organism evidence="4 5">
    <name type="scientific">Oryctolagus cuniculus</name>
    <name type="common">Rabbit</name>
    <dbReference type="NCBI Taxonomy" id="9986"/>
    <lineage>
        <taxon>Eukaryota</taxon>
        <taxon>Metazoa</taxon>
        <taxon>Chordata</taxon>
        <taxon>Craniata</taxon>
        <taxon>Vertebrata</taxon>
        <taxon>Euteleostomi</taxon>
        <taxon>Mammalia</taxon>
        <taxon>Eutheria</taxon>
        <taxon>Euarchontoglires</taxon>
        <taxon>Glires</taxon>
        <taxon>Lagomorpha</taxon>
        <taxon>Leporidae</taxon>
        <taxon>Oryctolagus</taxon>
    </lineage>
</organism>
<keyword evidence="3" id="KW-0732">Signal</keyword>
<dbReference type="InterPro" id="IPR038873">
    <property type="entry name" value="CXorf66"/>
</dbReference>
<dbReference type="Ensembl" id="ENSOCUT00000027842.3">
    <property type="protein sequence ID" value="ENSOCUP00000020200.1"/>
    <property type="gene ID" value="ENSOCUG00000022633.3"/>
</dbReference>
<dbReference type="PANTHER" id="PTHR37340:SF1">
    <property type="entry name" value="GENE 7073-RELATED"/>
    <property type="match status" value="1"/>
</dbReference>
<dbReference type="Proteomes" id="UP000001811">
    <property type="component" value="Unplaced"/>
</dbReference>
<reference evidence="4" key="3">
    <citation type="submission" date="2025-09" db="UniProtKB">
        <authorList>
            <consortium name="Ensembl"/>
        </authorList>
    </citation>
    <scope>IDENTIFICATION</scope>
    <source>
        <strain evidence="4">Thorbecke</strain>
    </source>
</reference>
<proteinExistence type="predicted"/>
<keyword evidence="5" id="KW-1185">Reference proteome</keyword>
<dbReference type="GeneID" id="100343348"/>
<feature type="compositionally biased region" description="Basic and acidic residues" evidence="1">
    <location>
        <begin position="181"/>
        <end position="190"/>
    </location>
</feature>
<keyword evidence="2" id="KW-0812">Transmembrane</keyword>